<dbReference type="GO" id="GO:0005506">
    <property type="term" value="F:iron ion binding"/>
    <property type="evidence" value="ECO:0007669"/>
    <property type="project" value="InterPro"/>
</dbReference>
<feature type="region of interest" description="Disordered" evidence="4">
    <location>
        <begin position="233"/>
        <end position="261"/>
    </location>
</feature>
<dbReference type="InterPro" id="IPR002401">
    <property type="entry name" value="Cyt_P450_E_grp-I"/>
</dbReference>
<protein>
    <recommendedName>
        <fullName evidence="7">Cytochrome P450</fullName>
    </recommendedName>
</protein>
<dbReference type="SUPFAM" id="SSF48264">
    <property type="entry name" value="Cytochrome P450"/>
    <property type="match status" value="2"/>
</dbReference>
<sequence>MSSTWDELAFYGTLASTLFQPKYDLPKVPGPPGHSALGNITAVMRPDYHVQMLDWANQYGGIFKFSLGFQWVVVVSDPAVAVQVLGRGPNSIPRKCVGYKFFDLATNASGAHSFFTTSDEGQWMAIRKAAASAFSSANVKKAFPIALRHALLVADSLDPPNADPANPYTRLLHAHSLQPPAAPASPSSTSPTSPTSSAAASLPAKGVNGSTGGTAHVEAAAVGVPVAANGKASSSAKQVQKPAGKPSPSSTSSSTNTASTAGAGRLGWLASRLGFGSRVADSGAATGPAAASSSSSALLPEPCTCGNCDGKRPASAAPAAAAPAGPVDELDGGCLLRPGGDVGSTTSATSTSASPAAAAAAGVVVDIQEALELSLLHVFIEALFDVRPDEFPGPQVAEDMNLVLEEANERLKVPLRKLAMGLVAPRAQARIRAAQRRLAAVYGSLYDTIRARGPQPDSVTDLWACLGRVRHPKTGELLTKPKLVPEIGALVMAGFDTSSHSVAWALFCLASHPQAQEEARRELASRGLAKEPGSPAPPRPPTLDDLPQLPFLSACVDEAMRMFPVGGTASVREVTTPTRVGDYVIPPGVIVWPMLYALHNSVHNWQAPDQFQPERWLDPGAESGSGSGSGSGTAGEGMDGGSGSGSEGGQPPSQPATPRSPARRAAGGGRAGGEREGGKRFMPFSDGMKSCLGQALGLMEVRTMLAVLLSRYRFALDPSLGGPEAVRGSMIMSLTLKIKGGLRLVATPL</sequence>
<feature type="region of interest" description="Disordered" evidence="4">
    <location>
        <begin position="519"/>
        <end position="548"/>
    </location>
</feature>
<feature type="binding site" description="axial binding residue" evidence="3">
    <location>
        <position position="691"/>
    </location>
    <ligand>
        <name>heme</name>
        <dbReference type="ChEBI" id="CHEBI:30413"/>
    </ligand>
    <ligandPart>
        <name>Fe</name>
        <dbReference type="ChEBI" id="CHEBI:18248"/>
    </ligandPart>
</feature>
<dbReference type="GO" id="GO:0020037">
    <property type="term" value="F:heme binding"/>
    <property type="evidence" value="ECO:0007669"/>
    <property type="project" value="InterPro"/>
</dbReference>
<evidence type="ECO:0000256" key="3">
    <source>
        <dbReference type="PIRSR" id="PIRSR602401-1"/>
    </source>
</evidence>
<keyword evidence="3" id="KW-0408">Iron</keyword>
<dbReference type="Proteomes" id="UP000612055">
    <property type="component" value="Unassembled WGS sequence"/>
</dbReference>
<keyword evidence="3" id="KW-0479">Metal-binding</keyword>
<comment type="caution">
    <text evidence="5">The sequence shown here is derived from an EMBL/GenBank/DDBJ whole genome shotgun (WGS) entry which is preliminary data.</text>
</comment>
<evidence type="ECO:0000256" key="1">
    <source>
        <dbReference type="ARBA" id="ARBA00001971"/>
    </source>
</evidence>
<feature type="compositionally biased region" description="Low complexity" evidence="4">
    <location>
        <begin position="184"/>
        <end position="204"/>
    </location>
</feature>
<name>A0A836C2F1_9CHLO</name>
<evidence type="ECO:0000313" key="6">
    <source>
        <dbReference type="Proteomes" id="UP000612055"/>
    </source>
</evidence>
<feature type="compositionally biased region" description="Low complexity" evidence="4">
    <location>
        <begin position="242"/>
        <end position="261"/>
    </location>
</feature>
<organism evidence="5 6">
    <name type="scientific">Edaphochlamys debaryana</name>
    <dbReference type="NCBI Taxonomy" id="47281"/>
    <lineage>
        <taxon>Eukaryota</taxon>
        <taxon>Viridiplantae</taxon>
        <taxon>Chlorophyta</taxon>
        <taxon>core chlorophytes</taxon>
        <taxon>Chlorophyceae</taxon>
        <taxon>CS clade</taxon>
        <taxon>Chlamydomonadales</taxon>
        <taxon>Chlamydomonadales incertae sedis</taxon>
        <taxon>Edaphochlamys</taxon>
    </lineage>
</organism>
<dbReference type="Pfam" id="PF00067">
    <property type="entry name" value="p450"/>
    <property type="match status" value="3"/>
</dbReference>
<dbReference type="Gene3D" id="1.10.630.10">
    <property type="entry name" value="Cytochrome P450"/>
    <property type="match status" value="2"/>
</dbReference>
<evidence type="ECO:0000256" key="4">
    <source>
        <dbReference type="SAM" id="MobiDB-lite"/>
    </source>
</evidence>
<accession>A0A836C2F1</accession>
<keyword evidence="3" id="KW-0349">Heme</keyword>
<dbReference type="InterPro" id="IPR036396">
    <property type="entry name" value="Cyt_P450_sf"/>
</dbReference>
<feature type="region of interest" description="Disordered" evidence="4">
    <location>
        <begin position="331"/>
        <end position="350"/>
    </location>
</feature>
<dbReference type="InterPro" id="IPR050121">
    <property type="entry name" value="Cytochrome_P450_monoxygenase"/>
</dbReference>
<feature type="region of interest" description="Disordered" evidence="4">
    <location>
        <begin position="612"/>
        <end position="682"/>
    </location>
</feature>
<dbReference type="PROSITE" id="PS00086">
    <property type="entry name" value="CYTOCHROME_P450"/>
    <property type="match status" value="1"/>
</dbReference>
<dbReference type="GO" id="GO:0016705">
    <property type="term" value="F:oxidoreductase activity, acting on paired donors, with incorporation or reduction of molecular oxygen"/>
    <property type="evidence" value="ECO:0007669"/>
    <property type="project" value="InterPro"/>
</dbReference>
<comment type="similarity">
    <text evidence="2">Belongs to the cytochrome P450 family.</text>
</comment>
<evidence type="ECO:0008006" key="7">
    <source>
        <dbReference type="Google" id="ProtNLM"/>
    </source>
</evidence>
<dbReference type="GO" id="GO:0004497">
    <property type="term" value="F:monooxygenase activity"/>
    <property type="evidence" value="ECO:0007669"/>
    <property type="project" value="InterPro"/>
</dbReference>
<evidence type="ECO:0000256" key="2">
    <source>
        <dbReference type="ARBA" id="ARBA00010617"/>
    </source>
</evidence>
<reference evidence="5" key="1">
    <citation type="journal article" date="2020" name="bioRxiv">
        <title>Comparative genomics of Chlamydomonas.</title>
        <authorList>
            <person name="Craig R.J."/>
            <person name="Hasan A.R."/>
            <person name="Ness R.W."/>
            <person name="Keightley P.D."/>
        </authorList>
    </citation>
    <scope>NUCLEOTIDE SEQUENCE</scope>
    <source>
        <strain evidence="5">CCAP 11/70</strain>
    </source>
</reference>
<dbReference type="OrthoDB" id="1486960at2759"/>
<dbReference type="InterPro" id="IPR001128">
    <property type="entry name" value="Cyt_P450"/>
</dbReference>
<feature type="region of interest" description="Disordered" evidence="4">
    <location>
        <begin position="177"/>
        <end position="210"/>
    </location>
</feature>
<evidence type="ECO:0000313" key="5">
    <source>
        <dbReference type="EMBL" id="KAG2497951.1"/>
    </source>
</evidence>
<dbReference type="EMBL" id="JAEHOE010000012">
    <property type="protein sequence ID" value="KAG2497951.1"/>
    <property type="molecule type" value="Genomic_DNA"/>
</dbReference>
<gene>
    <name evidence="5" type="ORF">HYH03_004213</name>
</gene>
<dbReference type="InterPro" id="IPR017972">
    <property type="entry name" value="Cyt_P450_CS"/>
</dbReference>
<dbReference type="AlphaFoldDB" id="A0A836C2F1"/>
<feature type="compositionally biased region" description="Gly residues" evidence="4">
    <location>
        <begin position="623"/>
        <end position="648"/>
    </location>
</feature>
<dbReference type="PANTHER" id="PTHR24305:SF166">
    <property type="entry name" value="CYTOCHROME P450 12A4, MITOCHONDRIAL-RELATED"/>
    <property type="match status" value="1"/>
</dbReference>
<comment type="cofactor">
    <cofactor evidence="1 3">
        <name>heme</name>
        <dbReference type="ChEBI" id="CHEBI:30413"/>
    </cofactor>
</comment>
<dbReference type="PRINTS" id="PR00385">
    <property type="entry name" value="P450"/>
</dbReference>
<keyword evidence="6" id="KW-1185">Reference proteome</keyword>
<proteinExistence type="inferred from homology"/>
<dbReference type="PANTHER" id="PTHR24305">
    <property type="entry name" value="CYTOCHROME P450"/>
    <property type="match status" value="1"/>
</dbReference>
<dbReference type="PRINTS" id="PR00463">
    <property type="entry name" value="EP450I"/>
</dbReference>